<evidence type="ECO:0000256" key="3">
    <source>
        <dbReference type="ARBA" id="ARBA00022771"/>
    </source>
</evidence>
<dbReference type="InterPro" id="IPR027417">
    <property type="entry name" value="P-loop_NTPase"/>
</dbReference>
<feature type="repeat" description="ANK" evidence="6">
    <location>
        <begin position="944"/>
        <end position="976"/>
    </location>
</feature>
<evidence type="ECO:0000256" key="6">
    <source>
        <dbReference type="PROSITE-ProRule" id="PRU00023"/>
    </source>
</evidence>
<dbReference type="SUPFAM" id="SSF48403">
    <property type="entry name" value="Ankyrin repeat"/>
    <property type="match status" value="2"/>
</dbReference>
<dbReference type="InterPro" id="IPR002110">
    <property type="entry name" value="Ankyrin_rpt"/>
</dbReference>
<comment type="caution">
    <text evidence="9">The sequence shown here is derived from an EMBL/GenBank/DDBJ whole genome shotgun (WGS) entry which is preliminary data.</text>
</comment>
<dbReference type="SUPFAM" id="SSF57850">
    <property type="entry name" value="RING/U-box"/>
    <property type="match status" value="1"/>
</dbReference>
<feature type="repeat" description="ANK" evidence="6">
    <location>
        <begin position="1216"/>
        <end position="1248"/>
    </location>
</feature>
<feature type="compositionally biased region" description="Basic and acidic residues" evidence="7">
    <location>
        <begin position="720"/>
        <end position="731"/>
    </location>
</feature>
<dbReference type="Pfam" id="PF00023">
    <property type="entry name" value="Ank"/>
    <property type="match status" value="3"/>
</dbReference>
<keyword evidence="5 6" id="KW-0040">ANK repeat</keyword>
<sequence length="1505" mass="167638">MADQFSRQRNDLSGHLSSGGGTQLIGATINTGGGAVMLAPALSHDPNIYKQRKRDNRELGTGSNLRGSHPTESDGQAGEAIGSRIDDLSWEDCVKCLVFEELNERERSIDKNTDGTCEWLLMSDDYLDWVKERGLLLIRGNPGSGKSTLLKFASGKQSDEEAQSGALILSFFFYASGTELQSGITGLFRSLLFQLVDKDVESRSNFYELCRKRSTTEGRQKKSGLTLHQHELRTIFETLVLACSTRRIVRIFVDAIDECRDQDRDEVTRFFHNLKGLPQERSERPGICLTCRHHPDGQIEAEFLIRLEQKNHNDIQKFIERELRLPDETERAKNQLKQLLQTGSNGLFLWITIIIRRIHDLSSKGVNMKAIQSEISKCPQRLDGLYEDLLETIDEAELLEAGHLFQWVCFAARPLSLSELRIGMTIHASGIKSSLAEYEDENSLTYIPNEQTMKKRMTHLSRGLVDFISTNSEDGKSFIGFYHESIKEFMVTKGLQYLDSRLKEGRGLAKTANLYLANTCLNYLSTKEIGIAGLDERTGSTDQYDFLPYAMDFWLPHAIEAERSDSGEQVNWPSQQTLHTWVQIYQSTNPRSPLCPKKGTRLIHVAAEYGLVGLARWILSGDRRKKLHLVSRDRTKNPTRTRLSEGVNSNHIGAQTGARQNRARLEHLEHGTTKRLQGLQANSTTKFQLGRRTESAAGRGRQMIISTRESKNAKINTNKETPRKLSARNDEANVQDTDGNTPLYLAARSGRLEIVSLLHEHGGNIHERNNKGWTPLSVAANYGHLKVVRFLYEHGADIHTPTHHGWTPTNVASENGHLDIVKFFYEHGADTDIHKATNDGWTPINVASENGRLEIVKFLFEHGADIDIHTVANDGCTPLYIASKYGHLEVVKFLYDNGADTDIHTAMINGWTPLNIAASNGHLDVVKFLYQHGADTDINIATNEEWAPIITAADNGHLEVVKFLYDHGADIHTVAKSGWTPLSTASDSGHLEVVKFLYEHGADTDINKATNYGWTPVNLAADGGYLEVVEFLYNHGADIRTPTKAGWTPLATVSRKGHLELVKFLYEHGADSDTHVAANYGWTPINIAADNGCLEVVKYLYDHGSDIHTKSQGGWTPLSAAADSGHLEVVKFLYEHGGDTDCQTATEDGWTPLPAASDSGHLEIVKFFYGHGADIHTATKDGWTALSAASDSGHLEVVKFLYEHGADRDIHTGTKKGWMPLHLASSNGNLELLKFLYEHGADTDIHSCTKKGCVPLHLASSNGNLEVVKFLLEHGSADRSSLTSVTCMNQTPLHLAICHHHPEVVQLLLSNGSDPNSIDCYGRTCLDWISQCQGFPELLSAWSDTYIPTPLTKQREELCQTVQISTLRMKTSDSEQSFWNELGTALLLLSDSGAACIAFEQGIVYDPVENTFEHDYTCDNCQSSIKGPRSICLTCSTLSICNDCLTEQKNNGRFRLRCKEHKFLQIPHDGYDSDNIPSLILENEAKIAWLDQVAKKYASGDLVGI</sequence>
<feature type="repeat" description="ANK" evidence="6">
    <location>
        <begin position="977"/>
        <end position="1009"/>
    </location>
</feature>
<gene>
    <name evidence="9" type="ORF">BP5796_12317</name>
</gene>
<feature type="repeat" description="ANK" evidence="6">
    <location>
        <begin position="1288"/>
        <end position="1320"/>
    </location>
</feature>
<evidence type="ECO:0000256" key="4">
    <source>
        <dbReference type="ARBA" id="ARBA00022833"/>
    </source>
</evidence>
<dbReference type="EMBL" id="PDLN01000021">
    <property type="protein sequence ID" value="RDW58387.1"/>
    <property type="molecule type" value="Genomic_DNA"/>
</dbReference>
<feature type="region of interest" description="Disordered" evidence="7">
    <location>
        <begin position="1"/>
        <end position="22"/>
    </location>
</feature>
<feature type="repeat" description="ANK" evidence="6">
    <location>
        <begin position="874"/>
        <end position="906"/>
    </location>
</feature>
<feature type="repeat" description="ANK" evidence="6">
    <location>
        <begin position="909"/>
        <end position="941"/>
    </location>
</feature>
<dbReference type="Gene3D" id="1.25.40.20">
    <property type="entry name" value="Ankyrin repeat-containing domain"/>
    <property type="match status" value="6"/>
</dbReference>
<keyword evidence="2" id="KW-0677">Repeat</keyword>
<dbReference type="PANTHER" id="PTHR24198">
    <property type="entry name" value="ANKYRIN REPEAT AND PROTEIN KINASE DOMAIN-CONTAINING PROTEIN"/>
    <property type="match status" value="1"/>
</dbReference>
<dbReference type="Gene3D" id="3.40.50.300">
    <property type="entry name" value="P-loop containing nucleotide triphosphate hydrolases"/>
    <property type="match status" value="1"/>
</dbReference>
<evidence type="ECO:0000313" key="10">
    <source>
        <dbReference type="Proteomes" id="UP000256328"/>
    </source>
</evidence>
<keyword evidence="3" id="KW-0863">Zinc-finger</keyword>
<feature type="repeat" description="ANK" evidence="6">
    <location>
        <begin position="1251"/>
        <end position="1276"/>
    </location>
</feature>
<feature type="region of interest" description="Disordered" evidence="7">
    <location>
        <begin position="718"/>
        <end position="740"/>
    </location>
</feature>
<dbReference type="SUPFAM" id="SSF52540">
    <property type="entry name" value="P-loop containing nucleoside triphosphate hydrolases"/>
    <property type="match status" value="1"/>
</dbReference>
<reference evidence="9 10" key="1">
    <citation type="journal article" date="2018" name="IMA Fungus">
        <title>IMA Genome-F 9: Draft genome sequence of Annulohypoxylon stygium, Aspergillus mulundensis, Berkeleyomyces basicola (syn. Thielaviopsis basicola), Ceratocystis smalleyi, two Cercospora beticola strains, Coleophoma cylindrospora, Fusarium fracticaudum, Phialophora cf. hyalina, and Morchella septimelata.</title>
        <authorList>
            <person name="Wingfield B.D."/>
            <person name="Bills G.F."/>
            <person name="Dong Y."/>
            <person name="Huang W."/>
            <person name="Nel W.J."/>
            <person name="Swalarsk-Parry B.S."/>
            <person name="Vaghefi N."/>
            <person name="Wilken P.M."/>
            <person name="An Z."/>
            <person name="de Beer Z.W."/>
            <person name="De Vos L."/>
            <person name="Chen L."/>
            <person name="Duong T.A."/>
            <person name="Gao Y."/>
            <person name="Hammerbacher A."/>
            <person name="Kikkert J.R."/>
            <person name="Li Y."/>
            <person name="Li H."/>
            <person name="Li K."/>
            <person name="Li Q."/>
            <person name="Liu X."/>
            <person name="Ma X."/>
            <person name="Naidoo K."/>
            <person name="Pethybridge S.J."/>
            <person name="Sun J."/>
            <person name="Steenkamp E.T."/>
            <person name="van der Nest M.A."/>
            <person name="van Wyk S."/>
            <person name="Wingfield M.J."/>
            <person name="Xiong C."/>
            <person name="Yue Q."/>
            <person name="Zhang X."/>
        </authorList>
    </citation>
    <scope>NUCLEOTIDE SEQUENCE [LARGE SCALE GENOMIC DNA]</scope>
    <source>
        <strain evidence="9 10">BP5796</strain>
    </source>
</reference>
<evidence type="ECO:0000259" key="8">
    <source>
        <dbReference type="SMART" id="SM00291"/>
    </source>
</evidence>
<dbReference type="InterPro" id="IPR056884">
    <property type="entry name" value="NPHP3-like_N"/>
</dbReference>
<feature type="repeat" description="ANK" evidence="6">
    <location>
        <begin position="1080"/>
        <end position="1112"/>
    </location>
</feature>
<keyword evidence="4" id="KW-0862">Zinc</keyword>
<feature type="repeat" description="ANK" evidence="6">
    <location>
        <begin position="1181"/>
        <end position="1213"/>
    </location>
</feature>
<proteinExistence type="predicted"/>
<dbReference type="Pfam" id="PF24883">
    <property type="entry name" value="NPHP3_N"/>
    <property type="match status" value="1"/>
</dbReference>
<feature type="repeat" description="ANK" evidence="6">
    <location>
        <begin position="1148"/>
        <end position="1180"/>
    </location>
</feature>
<feature type="repeat" description="ANK" evidence="6">
    <location>
        <begin position="738"/>
        <end position="770"/>
    </location>
</feature>
<protein>
    <recommendedName>
        <fullName evidence="8">ZZ-type domain-containing protein</fullName>
    </recommendedName>
</protein>
<dbReference type="InterPro" id="IPR000433">
    <property type="entry name" value="Znf_ZZ"/>
</dbReference>
<feature type="repeat" description="ANK" evidence="6">
    <location>
        <begin position="1045"/>
        <end position="1077"/>
    </location>
</feature>
<evidence type="ECO:0000256" key="5">
    <source>
        <dbReference type="ARBA" id="ARBA00023043"/>
    </source>
</evidence>
<organism evidence="9 10">
    <name type="scientific">Coleophoma crateriformis</name>
    <dbReference type="NCBI Taxonomy" id="565419"/>
    <lineage>
        <taxon>Eukaryota</taxon>
        <taxon>Fungi</taxon>
        <taxon>Dikarya</taxon>
        <taxon>Ascomycota</taxon>
        <taxon>Pezizomycotina</taxon>
        <taxon>Leotiomycetes</taxon>
        <taxon>Helotiales</taxon>
        <taxon>Dermateaceae</taxon>
        <taxon>Coleophoma</taxon>
    </lineage>
</organism>
<evidence type="ECO:0000313" key="9">
    <source>
        <dbReference type="EMBL" id="RDW58387.1"/>
    </source>
</evidence>
<feature type="repeat" description="ANK" evidence="6">
    <location>
        <begin position="839"/>
        <end position="871"/>
    </location>
</feature>
<dbReference type="SMART" id="SM00248">
    <property type="entry name" value="ANK"/>
    <property type="match status" value="18"/>
</dbReference>
<feature type="compositionally biased region" description="Basic and acidic residues" evidence="7">
    <location>
        <begin position="1"/>
        <end position="12"/>
    </location>
</feature>
<dbReference type="Pfam" id="PF13637">
    <property type="entry name" value="Ank_4"/>
    <property type="match status" value="1"/>
</dbReference>
<feature type="repeat" description="ANK" evidence="6">
    <location>
        <begin position="1012"/>
        <end position="1044"/>
    </location>
</feature>
<dbReference type="PRINTS" id="PR01415">
    <property type="entry name" value="ANKYRIN"/>
</dbReference>
<dbReference type="PROSITE" id="PS50297">
    <property type="entry name" value="ANK_REP_REGION"/>
    <property type="match status" value="17"/>
</dbReference>
<dbReference type="Proteomes" id="UP000256328">
    <property type="component" value="Unassembled WGS sequence"/>
</dbReference>
<dbReference type="SMART" id="SM00291">
    <property type="entry name" value="ZnF_ZZ"/>
    <property type="match status" value="1"/>
</dbReference>
<evidence type="ECO:0000256" key="2">
    <source>
        <dbReference type="ARBA" id="ARBA00022737"/>
    </source>
</evidence>
<accession>A0A3D8Q9Q3</accession>
<feature type="domain" description="ZZ-type" evidence="8">
    <location>
        <begin position="1412"/>
        <end position="1456"/>
    </location>
</feature>
<dbReference type="PROSITE" id="PS50088">
    <property type="entry name" value="ANK_REPEAT"/>
    <property type="match status" value="17"/>
</dbReference>
<dbReference type="OrthoDB" id="3536807at2759"/>
<feature type="region of interest" description="Disordered" evidence="7">
    <location>
        <begin position="47"/>
        <end position="78"/>
    </location>
</feature>
<feature type="repeat" description="ANK" evidence="6">
    <location>
        <begin position="771"/>
        <end position="803"/>
    </location>
</feature>
<dbReference type="PANTHER" id="PTHR24198:SF165">
    <property type="entry name" value="ANKYRIN REPEAT-CONTAINING PROTEIN-RELATED"/>
    <property type="match status" value="1"/>
</dbReference>
<dbReference type="GO" id="GO:0008270">
    <property type="term" value="F:zinc ion binding"/>
    <property type="evidence" value="ECO:0007669"/>
    <property type="project" value="UniProtKB-KW"/>
</dbReference>
<dbReference type="InterPro" id="IPR036770">
    <property type="entry name" value="Ankyrin_rpt-contain_sf"/>
</dbReference>
<keyword evidence="10" id="KW-1185">Reference proteome</keyword>
<evidence type="ECO:0000256" key="7">
    <source>
        <dbReference type="SAM" id="MobiDB-lite"/>
    </source>
</evidence>
<dbReference type="Gene3D" id="3.30.60.90">
    <property type="match status" value="1"/>
</dbReference>
<feature type="repeat" description="ANK" evidence="6">
    <location>
        <begin position="1113"/>
        <end position="1145"/>
    </location>
</feature>
<keyword evidence="1" id="KW-0479">Metal-binding</keyword>
<dbReference type="InterPro" id="IPR043145">
    <property type="entry name" value="Znf_ZZ_sf"/>
</dbReference>
<feature type="repeat" description="ANK" evidence="6">
    <location>
        <begin position="804"/>
        <end position="836"/>
    </location>
</feature>
<dbReference type="Pfam" id="PF12796">
    <property type="entry name" value="Ank_2"/>
    <property type="match status" value="5"/>
</dbReference>
<evidence type="ECO:0000256" key="1">
    <source>
        <dbReference type="ARBA" id="ARBA00022723"/>
    </source>
</evidence>
<name>A0A3D8Q9Q3_9HELO</name>